<reference evidence="7" key="1">
    <citation type="submission" date="2021-12" db="EMBL/GenBank/DDBJ databases">
        <authorList>
            <person name="King R."/>
        </authorList>
    </citation>
    <scope>NUCLEOTIDE SEQUENCE</scope>
</reference>
<keyword evidence="2 5" id="KW-0812">Transmembrane</keyword>
<feature type="transmembrane region" description="Helical" evidence="5">
    <location>
        <begin position="224"/>
        <end position="244"/>
    </location>
</feature>
<accession>A0ABN8B2F1</accession>
<evidence type="ECO:0000256" key="3">
    <source>
        <dbReference type="ARBA" id="ARBA00022989"/>
    </source>
</evidence>
<dbReference type="PROSITE" id="PS50850">
    <property type="entry name" value="MFS"/>
    <property type="match status" value="1"/>
</dbReference>
<feature type="transmembrane region" description="Helical" evidence="5">
    <location>
        <begin position="423"/>
        <end position="447"/>
    </location>
</feature>
<organism evidence="7 8">
    <name type="scientific">Chilo suppressalis</name>
    <name type="common">Asiatic rice borer moth</name>
    <dbReference type="NCBI Taxonomy" id="168631"/>
    <lineage>
        <taxon>Eukaryota</taxon>
        <taxon>Metazoa</taxon>
        <taxon>Ecdysozoa</taxon>
        <taxon>Arthropoda</taxon>
        <taxon>Hexapoda</taxon>
        <taxon>Insecta</taxon>
        <taxon>Pterygota</taxon>
        <taxon>Neoptera</taxon>
        <taxon>Endopterygota</taxon>
        <taxon>Lepidoptera</taxon>
        <taxon>Glossata</taxon>
        <taxon>Ditrysia</taxon>
        <taxon>Pyraloidea</taxon>
        <taxon>Crambidae</taxon>
        <taxon>Crambinae</taxon>
        <taxon>Chilo</taxon>
    </lineage>
</organism>
<feature type="transmembrane region" description="Helical" evidence="5">
    <location>
        <begin position="194"/>
        <end position="212"/>
    </location>
</feature>
<dbReference type="Pfam" id="PF00083">
    <property type="entry name" value="Sugar_tr"/>
    <property type="match status" value="1"/>
</dbReference>
<keyword evidence="4 5" id="KW-0472">Membrane</keyword>
<dbReference type="InterPro" id="IPR036259">
    <property type="entry name" value="MFS_trans_sf"/>
</dbReference>
<evidence type="ECO:0000259" key="6">
    <source>
        <dbReference type="PROSITE" id="PS50850"/>
    </source>
</evidence>
<dbReference type="InterPro" id="IPR005829">
    <property type="entry name" value="Sugar_transporter_CS"/>
</dbReference>
<dbReference type="SUPFAM" id="SSF103473">
    <property type="entry name" value="MFS general substrate transporter"/>
    <property type="match status" value="1"/>
</dbReference>
<comment type="subcellular location">
    <subcellularLocation>
        <location evidence="1">Membrane</location>
        <topology evidence="1">Multi-pass membrane protein</topology>
    </subcellularLocation>
</comment>
<feature type="transmembrane region" description="Helical" evidence="5">
    <location>
        <begin position="34"/>
        <end position="54"/>
    </location>
</feature>
<dbReference type="EMBL" id="OU963911">
    <property type="protein sequence ID" value="CAH0401034.1"/>
    <property type="molecule type" value="Genomic_DNA"/>
</dbReference>
<evidence type="ECO:0000313" key="7">
    <source>
        <dbReference type="EMBL" id="CAH0401034.1"/>
    </source>
</evidence>
<sequence length="549" mass="61183">MVSQKKGSVKDEKGKVYGIWEVLEKFGCYQILQYLYICLPTLFITMGHINYVFVVRDVAYRCRVSECDGANSTVAAAWWPNNTTDRCFRPIQKNTSFGDCSPESFSEDVEPCDEWIYEDKDSVVSELNLACKSWHINSVGTVHNLGMLLAMLITGWLADRFGRKHALVISMVVGSVGLLKIFATSYYLYIAIEFLEALLGGGSYSIAMVLMIEITGRKQRILSGVLFAYAIYMGESIFAVIAMFVHNWKMLVIIIYSPLILCLLLTLLLHESPRWLILNGKTEQVISNLKRIAKSNKIELNSQDLSNIDANKLKEMFNIENYETKEGLREVFRSMEMIKRLIVASFCRFTSNFVYYGIMINSVWLPGDKYVNFLLSTVMSFPGELISLYLMNKIGRKMPLVVGFIFCGGLCILSAFVPDTLSWAKILLFLSGKVVMSACFTGAITYSMELFPTSARGSLLGLCAFAARLGGMLAPLTPILNDTSKVLPALCFGASSVITGLSVILTPETKHLPLMDTIGQVEVSVRKTKDKTDNDNADGIVNDGASIKF</sequence>
<dbReference type="Gene3D" id="1.20.1250.20">
    <property type="entry name" value="MFS general substrate transporter like domains"/>
    <property type="match status" value="1"/>
</dbReference>
<feature type="transmembrane region" description="Helical" evidence="5">
    <location>
        <begin position="486"/>
        <end position="505"/>
    </location>
</feature>
<evidence type="ECO:0000256" key="5">
    <source>
        <dbReference type="SAM" id="Phobius"/>
    </source>
</evidence>
<dbReference type="PANTHER" id="PTHR24064">
    <property type="entry name" value="SOLUTE CARRIER FAMILY 22 MEMBER"/>
    <property type="match status" value="1"/>
</dbReference>
<gene>
    <name evidence="7" type="ORF">CHILSU_LOCUS4245</name>
</gene>
<feature type="domain" description="Major facilitator superfamily (MFS) profile" evidence="6">
    <location>
        <begin position="40"/>
        <end position="511"/>
    </location>
</feature>
<evidence type="ECO:0000256" key="4">
    <source>
        <dbReference type="ARBA" id="ARBA00023136"/>
    </source>
</evidence>
<proteinExistence type="predicted"/>
<feature type="transmembrane region" description="Helical" evidence="5">
    <location>
        <begin position="250"/>
        <end position="269"/>
    </location>
</feature>
<keyword evidence="8" id="KW-1185">Reference proteome</keyword>
<protein>
    <recommendedName>
        <fullName evidence="6">Major facilitator superfamily (MFS) profile domain-containing protein</fullName>
    </recommendedName>
</protein>
<evidence type="ECO:0000256" key="1">
    <source>
        <dbReference type="ARBA" id="ARBA00004141"/>
    </source>
</evidence>
<dbReference type="PROSITE" id="PS00216">
    <property type="entry name" value="SUGAR_TRANSPORT_1"/>
    <property type="match status" value="1"/>
</dbReference>
<feature type="transmembrane region" description="Helical" evidence="5">
    <location>
        <begin position="398"/>
        <end position="417"/>
    </location>
</feature>
<evidence type="ECO:0000256" key="2">
    <source>
        <dbReference type="ARBA" id="ARBA00022692"/>
    </source>
</evidence>
<dbReference type="InterPro" id="IPR005828">
    <property type="entry name" value="MFS_sugar_transport-like"/>
</dbReference>
<feature type="transmembrane region" description="Helical" evidence="5">
    <location>
        <begin position="459"/>
        <end position="480"/>
    </location>
</feature>
<dbReference type="InterPro" id="IPR020846">
    <property type="entry name" value="MFS_dom"/>
</dbReference>
<name>A0ABN8B2F1_CHISP</name>
<evidence type="ECO:0000313" key="8">
    <source>
        <dbReference type="Proteomes" id="UP001153292"/>
    </source>
</evidence>
<keyword evidence="3 5" id="KW-1133">Transmembrane helix</keyword>
<feature type="transmembrane region" description="Helical" evidence="5">
    <location>
        <begin position="370"/>
        <end position="391"/>
    </location>
</feature>
<feature type="transmembrane region" description="Helical" evidence="5">
    <location>
        <begin position="166"/>
        <end position="188"/>
    </location>
</feature>
<feature type="transmembrane region" description="Helical" evidence="5">
    <location>
        <begin position="341"/>
        <end position="364"/>
    </location>
</feature>
<dbReference type="Proteomes" id="UP001153292">
    <property type="component" value="Chromosome 18"/>
</dbReference>